<evidence type="ECO:0000313" key="3">
    <source>
        <dbReference type="EMBL" id="ATB40201.1"/>
    </source>
</evidence>
<dbReference type="EMBL" id="CP022098">
    <property type="protein sequence ID" value="ATB40201.1"/>
    <property type="molecule type" value="Genomic_DNA"/>
</dbReference>
<feature type="region of interest" description="Disordered" evidence="1">
    <location>
        <begin position="54"/>
        <end position="85"/>
    </location>
</feature>
<gene>
    <name evidence="3" type="ORF">CYFUS_005649</name>
</gene>
<keyword evidence="2" id="KW-0812">Transmembrane</keyword>
<name>A0A250J9V9_9BACT</name>
<reference evidence="3 4" key="1">
    <citation type="submission" date="2017-06" db="EMBL/GenBank/DDBJ databases">
        <title>Sequencing and comparative analysis of myxobacterial genomes.</title>
        <authorList>
            <person name="Rupp O."/>
            <person name="Goesmann A."/>
            <person name="Sogaard-Andersen L."/>
        </authorList>
    </citation>
    <scope>NUCLEOTIDE SEQUENCE [LARGE SCALE GENOMIC DNA]</scope>
    <source>
        <strain evidence="3 4">DSM 52655</strain>
    </source>
</reference>
<feature type="transmembrane region" description="Helical" evidence="2">
    <location>
        <begin position="295"/>
        <end position="312"/>
    </location>
</feature>
<feature type="transmembrane region" description="Helical" evidence="2">
    <location>
        <begin position="104"/>
        <end position="123"/>
    </location>
</feature>
<evidence type="ECO:0008006" key="5">
    <source>
        <dbReference type="Google" id="ProtNLM"/>
    </source>
</evidence>
<keyword evidence="2" id="KW-0472">Membrane</keyword>
<dbReference type="AlphaFoldDB" id="A0A250J9V9"/>
<evidence type="ECO:0000256" key="1">
    <source>
        <dbReference type="SAM" id="MobiDB-lite"/>
    </source>
</evidence>
<feature type="transmembrane region" description="Helical" evidence="2">
    <location>
        <begin position="225"/>
        <end position="246"/>
    </location>
</feature>
<proteinExistence type="predicted"/>
<dbReference type="Proteomes" id="UP000217257">
    <property type="component" value="Chromosome"/>
</dbReference>
<protein>
    <recommendedName>
        <fullName evidence="5">Zinc ribbon domain-containing protein</fullName>
    </recommendedName>
</protein>
<dbReference type="RefSeq" id="WP_095988108.1">
    <property type="nucleotide sequence ID" value="NZ_CP022098.1"/>
</dbReference>
<feature type="transmembrane region" description="Helical" evidence="2">
    <location>
        <begin position="348"/>
        <end position="366"/>
    </location>
</feature>
<feature type="transmembrane region" description="Helical" evidence="2">
    <location>
        <begin position="169"/>
        <end position="199"/>
    </location>
</feature>
<dbReference type="KEGG" id="cfus:CYFUS_005649"/>
<keyword evidence="2" id="KW-1133">Transmembrane helix</keyword>
<accession>A0A250J9V9</accession>
<evidence type="ECO:0000313" key="4">
    <source>
        <dbReference type="Proteomes" id="UP000217257"/>
    </source>
</evidence>
<organism evidence="3 4">
    <name type="scientific">Cystobacter fuscus</name>
    <dbReference type="NCBI Taxonomy" id="43"/>
    <lineage>
        <taxon>Bacteria</taxon>
        <taxon>Pseudomonadati</taxon>
        <taxon>Myxococcota</taxon>
        <taxon>Myxococcia</taxon>
        <taxon>Myxococcales</taxon>
        <taxon>Cystobacterineae</taxon>
        <taxon>Archangiaceae</taxon>
        <taxon>Cystobacter</taxon>
    </lineage>
</organism>
<evidence type="ECO:0000256" key="2">
    <source>
        <dbReference type="SAM" id="Phobius"/>
    </source>
</evidence>
<feature type="compositionally biased region" description="Basic and acidic residues" evidence="1">
    <location>
        <begin position="71"/>
        <end position="84"/>
    </location>
</feature>
<feature type="transmembrane region" description="Helical" evidence="2">
    <location>
        <begin position="324"/>
        <end position="342"/>
    </location>
</feature>
<sequence>MPCLECGDVARDITLRYCENCGATMPTPPPGARRTAARPALASEKLAAPARIVQPGDDTDVQPAVAPAGHVAREPERTETEESRGPPYDGPIWLAHVPAHSPSVLGVGLLAVALVLSILPFFADVGPFWSLVTLTGGWLVVARELRAVDQRHALVDWVPDSLLHPAVPALYAVVVAALAIRMLGVGVTPVLWAGGAALIGFDQYRKVYVGEDGWSRFFDPRQLRVGLAPVALAGVALCLLSLFLSWEPGATSATARGPIPSGLPQLRVMDQTPASSDVVYNLLDMPHDAGWDQPLSVFVALLLFGVLGLMALRPEVPRPEALRFAPLGVLVVCLAWLIFNGVLSWGPVLFLVGLVATGFVSVYGSLSFSREA</sequence>